<accession>A0A6N4QXY1</accession>
<evidence type="ECO:0000313" key="1">
    <source>
        <dbReference type="EMBL" id="TKW60405.1"/>
    </source>
</evidence>
<comment type="caution">
    <text evidence="1">The sequence shown here is derived from an EMBL/GenBank/DDBJ whole genome shotgun (WGS) entry which is preliminary data.</text>
</comment>
<dbReference type="AlphaFoldDB" id="A0A6N4QXY1"/>
<dbReference type="Proteomes" id="UP000320948">
    <property type="component" value="Unassembled WGS sequence"/>
</dbReference>
<organism evidence="1 2">
    <name type="scientific">Blastochloris viridis</name>
    <name type="common">Rhodopseudomonas viridis</name>
    <dbReference type="NCBI Taxonomy" id="1079"/>
    <lineage>
        <taxon>Bacteria</taxon>
        <taxon>Pseudomonadati</taxon>
        <taxon>Pseudomonadota</taxon>
        <taxon>Alphaproteobacteria</taxon>
        <taxon>Hyphomicrobiales</taxon>
        <taxon>Blastochloridaceae</taxon>
        <taxon>Blastochloris</taxon>
    </lineage>
</organism>
<dbReference type="EMBL" id="VAFM01000002">
    <property type="protein sequence ID" value="TKW60405.1"/>
    <property type="molecule type" value="Genomic_DNA"/>
</dbReference>
<gene>
    <name evidence="1" type="ORF">DI628_05675</name>
</gene>
<protein>
    <submittedName>
        <fullName evidence="1">Uncharacterized protein</fullName>
    </submittedName>
</protein>
<proteinExistence type="predicted"/>
<name>A0A6N4QXY1_BLAVI</name>
<sequence length="145" mass="16963">MVWFHRDIDTSCGAVIMLNSPSHEDVDRLKRIAQHVPHYAKLMKLLLWNHGREQERLSFWTDSRQVNYIRIMQLFEADWCFVNEFTKEYGINSSIQQLWNQLEAMAAVIGGFAEQHDQQIAREGLEDLFDTIPPNVFVPSTLTLN</sequence>
<reference evidence="1 2" key="1">
    <citation type="journal article" date="2017" name="Nat. Commun.">
        <title>In situ click chemistry generation of cyclooxygenase-2 inhibitors.</title>
        <authorList>
            <person name="Bhardwaj A."/>
            <person name="Kaur J."/>
            <person name="Wuest M."/>
            <person name="Wuest F."/>
        </authorList>
    </citation>
    <scope>NUCLEOTIDE SEQUENCE [LARGE SCALE GENOMIC DNA]</scope>
    <source>
        <strain evidence="1">S2_018_000_R2_106</strain>
    </source>
</reference>
<evidence type="ECO:0000313" key="2">
    <source>
        <dbReference type="Proteomes" id="UP000320948"/>
    </source>
</evidence>